<dbReference type="InterPro" id="IPR029030">
    <property type="entry name" value="Caspase-like_dom_sf"/>
</dbReference>
<dbReference type="GeneID" id="111124931"/>
<dbReference type="PANTHER" id="PTHR10454:SF210">
    <property type="entry name" value="CASPASE-2"/>
    <property type="match status" value="1"/>
</dbReference>
<accession>A0A8B8DAJ1</accession>
<sequence>MEKKMASHDAPGNDAIENNKRKILFVLCFRILKTASFYSEITQIIGNKIKKMSEAKGHEEETTWRYSFKNTMTEEKKKSCCLIINIDETEKKIDGTRVVKKIRTGAGREVEKLKSTFTSDRYDTHVMEMEMEEKKKDVSVHVKDYIENVTKGNDDEGKKLAGNLKTSDVFICFLLAFGGPGFFYDRKGNKISLSAIITQFKSCPDLLEKPKLFIIQTCDLNLRPVGKHLFRDEDQDISEPHCWPQDADILIYESNISGEYDWNPGLRKNKQGKRTSFPSLQCGTFIKTFCKAFKASENNTEFGDVIMRTNLMLQKFVENRHFWDLQDETWSSAPKLPIVTDQLCKELRFPNYK</sequence>
<dbReference type="KEGG" id="cvn:111124931"/>
<dbReference type="SMART" id="SM00115">
    <property type="entry name" value="CASc"/>
    <property type="match status" value="1"/>
</dbReference>
<dbReference type="AlphaFoldDB" id="A0A8B8DAJ1"/>
<gene>
    <name evidence="4" type="primary">LOC111124931</name>
</gene>
<name>A0A8B8DAJ1_CRAVI</name>
<dbReference type="InterPro" id="IPR011600">
    <property type="entry name" value="Pept_C14_caspase"/>
</dbReference>
<proteinExistence type="inferred from homology"/>
<dbReference type="GO" id="GO:0006508">
    <property type="term" value="P:proteolysis"/>
    <property type="evidence" value="ECO:0007669"/>
    <property type="project" value="InterPro"/>
</dbReference>
<comment type="similarity">
    <text evidence="1">Belongs to the peptidase C14A family.</text>
</comment>
<dbReference type="PANTHER" id="PTHR10454">
    <property type="entry name" value="CASPASE"/>
    <property type="match status" value="1"/>
</dbReference>
<evidence type="ECO:0000256" key="1">
    <source>
        <dbReference type="ARBA" id="ARBA00010134"/>
    </source>
</evidence>
<dbReference type="Pfam" id="PF00656">
    <property type="entry name" value="Peptidase_C14"/>
    <property type="match status" value="1"/>
</dbReference>
<dbReference type="RefSeq" id="XP_022323946.1">
    <property type="nucleotide sequence ID" value="XM_022468238.1"/>
</dbReference>
<evidence type="ECO:0000313" key="4">
    <source>
        <dbReference type="RefSeq" id="XP_022323946.1"/>
    </source>
</evidence>
<feature type="domain" description="Caspase family p20" evidence="2">
    <location>
        <begin position="77"/>
        <end position="218"/>
    </location>
</feature>
<dbReference type="PROSITE" id="PS50208">
    <property type="entry name" value="CASPASE_P20"/>
    <property type="match status" value="1"/>
</dbReference>
<organism evidence="3 4">
    <name type="scientific">Crassostrea virginica</name>
    <name type="common">Eastern oyster</name>
    <dbReference type="NCBI Taxonomy" id="6565"/>
    <lineage>
        <taxon>Eukaryota</taxon>
        <taxon>Metazoa</taxon>
        <taxon>Spiralia</taxon>
        <taxon>Lophotrochozoa</taxon>
        <taxon>Mollusca</taxon>
        <taxon>Bivalvia</taxon>
        <taxon>Autobranchia</taxon>
        <taxon>Pteriomorphia</taxon>
        <taxon>Ostreida</taxon>
        <taxon>Ostreoidea</taxon>
        <taxon>Ostreidae</taxon>
        <taxon>Crassostrea</taxon>
    </lineage>
</organism>
<dbReference type="OrthoDB" id="6090493at2759"/>
<protein>
    <submittedName>
        <fullName evidence="4">Caspase-7-like isoform X1</fullName>
    </submittedName>
</protein>
<evidence type="ECO:0000313" key="3">
    <source>
        <dbReference type="Proteomes" id="UP000694844"/>
    </source>
</evidence>
<dbReference type="SUPFAM" id="SSF52129">
    <property type="entry name" value="Caspase-like"/>
    <property type="match status" value="1"/>
</dbReference>
<dbReference type="InterPro" id="IPR015917">
    <property type="entry name" value="Pept_C14A"/>
</dbReference>
<evidence type="ECO:0000259" key="2">
    <source>
        <dbReference type="PROSITE" id="PS50208"/>
    </source>
</evidence>
<keyword evidence="3" id="KW-1185">Reference proteome</keyword>
<dbReference type="Gene3D" id="3.40.50.1460">
    <property type="match status" value="1"/>
</dbReference>
<reference evidence="4" key="1">
    <citation type="submission" date="2025-08" db="UniProtKB">
        <authorList>
            <consortium name="RefSeq"/>
        </authorList>
    </citation>
    <scope>IDENTIFICATION</scope>
    <source>
        <tissue evidence="4">Whole sample</tissue>
    </source>
</reference>
<dbReference type="InterPro" id="IPR002398">
    <property type="entry name" value="Pept_C14"/>
</dbReference>
<dbReference type="GO" id="GO:0004197">
    <property type="term" value="F:cysteine-type endopeptidase activity"/>
    <property type="evidence" value="ECO:0007669"/>
    <property type="project" value="InterPro"/>
</dbReference>
<dbReference type="InterPro" id="IPR001309">
    <property type="entry name" value="Pept_C14_p20"/>
</dbReference>
<dbReference type="Proteomes" id="UP000694844">
    <property type="component" value="Chromosome 3"/>
</dbReference>